<sequence>MGSAHHDQPHFQAAVGQRDDPLQAAVQHGDAGRQAVQLLRVGRAEARAEPGAGQHDRNIGEGHGRTMHRTVVPSCAFGPDRRPALPTGAEFAVPSGGAGAVVDVWDEG</sequence>
<feature type="region of interest" description="Disordered" evidence="1">
    <location>
        <begin position="45"/>
        <end position="65"/>
    </location>
</feature>
<feature type="compositionally biased region" description="Basic and acidic residues" evidence="1">
    <location>
        <begin position="45"/>
        <end position="64"/>
    </location>
</feature>
<reference evidence="3" key="1">
    <citation type="journal article" date="2019" name="Int. J. Syst. Evol. Microbiol.">
        <title>The Global Catalogue of Microorganisms (GCM) 10K type strain sequencing project: providing services to taxonomists for standard genome sequencing and annotation.</title>
        <authorList>
            <consortium name="The Broad Institute Genomics Platform"/>
            <consortium name="The Broad Institute Genome Sequencing Center for Infectious Disease"/>
            <person name="Wu L."/>
            <person name="Ma J."/>
        </authorList>
    </citation>
    <scope>NUCLEOTIDE SEQUENCE [LARGE SCALE GENOMIC DNA]</scope>
    <source>
        <strain evidence="3">JCM 18054</strain>
    </source>
</reference>
<protein>
    <submittedName>
        <fullName evidence="2">Uncharacterized protein</fullName>
    </submittedName>
</protein>
<evidence type="ECO:0000256" key="1">
    <source>
        <dbReference type="SAM" id="MobiDB-lite"/>
    </source>
</evidence>
<dbReference type="Proteomes" id="UP001500192">
    <property type="component" value="Unassembled WGS sequence"/>
</dbReference>
<proteinExistence type="predicted"/>
<keyword evidence="3" id="KW-1185">Reference proteome</keyword>
<gene>
    <name evidence="2" type="ORF">GCM10023214_37810</name>
</gene>
<dbReference type="EMBL" id="BAABIB010000075">
    <property type="protein sequence ID" value="GAA5165960.1"/>
    <property type="molecule type" value="Genomic_DNA"/>
</dbReference>
<name>A0ABP9QR28_9PSEU</name>
<organism evidence="2 3">
    <name type="scientific">Amycolatopsis dongchuanensis</name>
    <dbReference type="NCBI Taxonomy" id="1070866"/>
    <lineage>
        <taxon>Bacteria</taxon>
        <taxon>Bacillati</taxon>
        <taxon>Actinomycetota</taxon>
        <taxon>Actinomycetes</taxon>
        <taxon>Pseudonocardiales</taxon>
        <taxon>Pseudonocardiaceae</taxon>
        <taxon>Amycolatopsis</taxon>
    </lineage>
</organism>
<accession>A0ABP9QR28</accession>
<evidence type="ECO:0000313" key="2">
    <source>
        <dbReference type="EMBL" id="GAA5165960.1"/>
    </source>
</evidence>
<feature type="region of interest" description="Disordered" evidence="1">
    <location>
        <begin position="1"/>
        <end position="33"/>
    </location>
</feature>
<comment type="caution">
    <text evidence="2">The sequence shown here is derived from an EMBL/GenBank/DDBJ whole genome shotgun (WGS) entry which is preliminary data.</text>
</comment>
<evidence type="ECO:0000313" key="3">
    <source>
        <dbReference type="Proteomes" id="UP001500192"/>
    </source>
</evidence>